<sequence>MEDEEKIMFELFDQLDAERADRELLESLEDKSQLLSVGDAASILRIKARTLSRVQLEKVDMSLSPAVHSPRRRRIAVVASLAAALLIAVGAGSTPSVEAELKKVLQFLPGFGTVQEGDLSQLTFVLEKPYVQEIGGGKLTIDGIALQSKLATITLRGVQTAEVKEFKAEINGRTYTFTSSMRSSSSGDWYGDYISASGTNVPVADEISLYINGTTIGPLKLVPPKTAADLEHLGSSAVQQDVKVTAFPTRLEEGVVRVQLISKLPQPSLIVHSYGVSPNVTDTGLYVEDANETKAELIKPEPLTYPSDFQFYEIPNSGLLQYTVVVPYIEVSDREAISKEVSIPLPDVGDERTIDVPAEVSGFPVHFTRMKRTGETTVELDVDVQFDLSKPRTLLYFMIRYLGSNVNNSFSWENVNKSNTVMKTLHLETMPGQTSLRFSLAEPHFLIKGPWKLPLNLD</sequence>
<evidence type="ECO:0000313" key="3">
    <source>
        <dbReference type="Proteomes" id="UP001649230"/>
    </source>
</evidence>
<keyword evidence="1" id="KW-0472">Membrane</keyword>
<proteinExistence type="predicted"/>
<feature type="transmembrane region" description="Helical" evidence="1">
    <location>
        <begin position="75"/>
        <end position="93"/>
    </location>
</feature>
<name>A0ABY3SCG5_9BACL</name>
<keyword evidence="1" id="KW-0812">Transmembrane</keyword>
<dbReference type="Proteomes" id="UP001649230">
    <property type="component" value="Chromosome"/>
</dbReference>
<gene>
    <name evidence="2" type="ORF">L0M14_16855</name>
</gene>
<accession>A0ABY3SCG5</accession>
<evidence type="ECO:0008006" key="4">
    <source>
        <dbReference type="Google" id="ProtNLM"/>
    </source>
</evidence>
<dbReference type="EMBL" id="CP090978">
    <property type="protein sequence ID" value="UJF31487.1"/>
    <property type="molecule type" value="Genomic_DNA"/>
</dbReference>
<reference evidence="2 3" key="1">
    <citation type="journal article" date="2024" name="Int. J. Syst. Evol. Microbiol.">
        <title>Paenibacillus hexagrammi sp. nov., a novel bacterium isolated from the gut content of Hexagrammos agrammus.</title>
        <authorList>
            <person name="Jung H.K."/>
            <person name="Kim D.G."/>
            <person name="Zin H."/>
            <person name="Park J."/>
            <person name="Jung H."/>
            <person name="Kim Y.O."/>
            <person name="Kong H.J."/>
            <person name="Kim J.W."/>
            <person name="Kim Y.S."/>
        </authorList>
    </citation>
    <scope>NUCLEOTIDE SEQUENCE [LARGE SCALE GENOMIC DNA]</scope>
    <source>
        <strain evidence="2 3">YPD9-1</strain>
    </source>
</reference>
<evidence type="ECO:0000256" key="1">
    <source>
        <dbReference type="SAM" id="Phobius"/>
    </source>
</evidence>
<evidence type="ECO:0000313" key="2">
    <source>
        <dbReference type="EMBL" id="UJF31487.1"/>
    </source>
</evidence>
<keyword evidence="3" id="KW-1185">Reference proteome</keyword>
<organism evidence="2 3">
    <name type="scientific">Paenibacillus hexagrammi</name>
    <dbReference type="NCBI Taxonomy" id="2908839"/>
    <lineage>
        <taxon>Bacteria</taxon>
        <taxon>Bacillati</taxon>
        <taxon>Bacillota</taxon>
        <taxon>Bacilli</taxon>
        <taxon>Bacillales</taxon>
        <taxon>Paenibacillaceae</taxon>
        <taxon>Paenibacillus</taxon>
    </lineage>
</organism>
<protein>
    <recommendedName>
        <fullName evidence="4">DUF4179 domain-containing protein</fullName>
    </recommendedName>
</protein>
<keyword evidence="1" id="KW-1133">Transmembrane helix</keyword>
<dbReference type="RefSeq" id="WP_235117833.1">
    <property type="nucleotide sequence ID" value="NZ_CP090978.1"/>
</dbReference>